<reference evidence="3" key="1">
    <citation type="submission" date="2021-02" db="EMBL/GenBank/DDBJ databases">
        <title>Comparative genomics reveals that relaxation of natural selection precedes convergent phenotypic evolution of cavefish.</title>
        <authorList>
            <person name="Peng Z."/>
        </authorList>
    </citation>
    <scope>NUCLEOTIDE SEQUENCE</scope>
    <source>
        <tissue evidence="3">Muscle</tissue>
    </source>
</reference>
<evidence type="ECO:0000256" key="2">
    <source>
        <dbReference type="SAM" id="Phobius"/>
    </source>
</evidence>
<gene>
    <name evidence="3" type="ORF">IRJ41_005393</name>
</gene>
<feature type="region of interest" description="Disordered" evidence="1">
    <location>
        <begin position="146"/>
        <end position="167"/>
    </location>
</feature>
<proteinExistence type="predicted"/>
<accession>A0A9W7TFY7</accession>
<keyword evidence="2" id="KW-0472">Membrane</keyword>
<keyword evidence="2" id="KW-1133">Transmembrane helix</keyword>
<organism evidence="3 4">
    <name type="scientific">Triplophysa rosa</name>
    <name type="common">Cave loach</name>
    <dbReference type="NCBI Taxonomy" id="992332"/>
    <lineage>
        <taxon>Eukaryota</taxon>
        <taxon>Metazoa</taxon>
        <taxon>Chordata</taxon>
        <taxon>Craniata</taxon>
        <taxon>Vertebrata</taxon>
        <taxon>Euteleostomi</taxon>
        <taxon>Actinopterygii</taxon>
        <taxon>Neopterygii</taxon>
        <taxon>Teleostei</taxon>
        <taxon>Ostariophysi</taxon>
        <taxon>Cypriniformes</taxon>
        <taxon>Nemacheilidae</taxon>
        <taxon>Triplophysa</taxon>
    </lineage>
</organism>
<comment type="caution">
    <text evidence="3">The sequence shown here is derived from an EMBL/GenBank/DDBJ whole genome shotgun (WGS) entry which is preliminary data.</text>
</comment>
<sequence>MLLEVDTFLGYINTFTSRKPILSNMYLRSESECQFNCLSSLKVHRRLSGVVRDSKGRPVSDAVVVVNMSSDRLTSPIAIDFTADKRPLGQGVFVIASACLMSVLFCAVFIWHIRSAKFSRIHDSIRWCRSDRESLRMEAMASEKSPLRQEFLEDSESEDDPFFVERR</sequence>
<keyword evidence="4" id="KW-1185">Reference proteome</keyword>
<evidence type="ECO:0000313" key="3">
    <source>
        <dbReference type="EMBL" id="KAI7795756.1"/>
    </source>
</evidence>
<evidence type="ECO:0000256" key="1">
    <source>
        <dbReference type="SAM" id="MobiDB-lite"/>
    </source>
</evidence>
<dbReference type="AlphaFoldDB" id="A0A9W7TFY7"/>
<dbReference type="EMBL" id="JAFHDT010000019">
    <property type="protein sequence ID" value="KAI7795756.1"/>
    <property type="molecule type" value="Genomic_DNA"/>
</dbReference>
<name>A0A9W7TFY7_TRIRA</name>
<keyword evidence="2" id="KW-0812">Transmembrane</keyword>
<protein>
    <submittedName>
        <fullName evidence="3">Uncharacterized protein</fullName>
    </submittedName>
</protein>
<feature type="transmembrane region" description="Helical" evidence="2">
    <location>
        <begin position="91"/>
        <end position="111"/>
    </location>
</feature>
<dbReference type="Proteomes" id="UP001059041">
    <property type="component" value="Linkage Group LG19"/>
</dbReference>
<evidence type="ECO:0000313" key="4">
    <source>
        <dbReference type="Proteomes" id="UP001059041"/>
    </source>
</evidence>
<feature type="compositionally biased region" description="Acidic residues" evidence="1">
    <location>
        <begin position="152"/>
        <end position="167"/>
    </location>
</feature>